<reference evidence="2 3" key="1">
    <citation type="journal article" date="2024" name="Nat. Commun.">
        <title>Phylogenomics reveals the evolutionary origins of lichenization in chlorophyte algae.</title>
        <authorList>
            <person name="Puginier C."/>
            <person name="Libourel C."/>
            <person name="Otte J."/>
            <person name="Skaloud P."/>
            <person name="Haon M."/>
            <person name="Grisel S."/>
            <person name="Petersen M."/>
            <person name="Berrin J.G."/>
            <person name="Delaux P.M."/>
            <person name="Dal Grande F."/>
            <person name="Keller J."/>
        </authorList>
    </citation>
    <scope>NUCLEOTIDE SEQUENCE [LARGE SCALE GENOMIC DNA]</scope>
    <source>
        <strain evidence="2 3">SAG 216-7</strain>
    </source>
</reference>
<keyword evidence="3" id="KW-1185">Reference proteome</keyword>
<dbReference type="Proteomes" id="UP001491310">
    <property type="component" value="Unassembled WGS sequence"/>
</dbReference>
<comment type="caution">
    <text evidence="2">The sequence shown here is derived from an EMBL/GenBank/DDBJ whole genome shotgun (WGS) entry which is preliminary data.</text>
</comment>
<keyword evidence="1" id="KW-1133">Transmembrane helix</keyword>
<name>A0ABR2YII2_9CHLO</name>
<proteinExistence type="predicted"/>
<keyword evidence="1" id="KW-0812">Transmembrane</keyword>
<organism evidence="2 3">
    <name type="scientific">Coccomyxa subellipsoidea</name>
    <dbReference type="NCBI Taxonomy" id="248742"/>
    <lineage>
        <taxon>Eukaryota</taxon>
        <taxon>Viridiplantae</taxon>
        <taxon>Chlorophyta</taxon>
        <taxon>core chlorophytes</taxon>
        <taxon>Trebouxiophyceae</taxon>
        <taxon>Trebouxiophyceae incertae sedis</taxon>
        <taxon>Coccomyxaceae</taxon>
        <taxon>Coccomyxa</taxon>
    </lineage>
</organism>
<sequence>MLINRTLEIVCFLLGHALPLFSLMQMPLSLMALGVFIKVSECSSVHPLAPPPAAAAMATTVAVAAPRPFCSAPIILAAILMLIEIVIFLLVLFITQTHREHQIMMLTHRIMEADIEAGRGFRDHAHVQPLNPAIQESNIKYCTVVQPCGQAIMVAVPEQETGAETGSASAQPVVCKEACAGSAVINSAAESTVGDSGKAEAVVEDLESEAAGQEDSSAVVTEASAEIQHLTQPCDRGILPLLHLQVAVCDRRLVLTSCSATASLAGAFIWGTVKLSSDTTIGELLYIVLT</sequence>
<dbReference type="EMBL" id="JALJOT010000011">
    <property type="protein sequence ID" value="KAK9905945.1"/>
    <property type="molecule type" value="Genomic_DNA"/>
</dbReference>
<evidence type="ECO:0000256" key="1">
    <source>
        <dbReference type="SAM" id="Phobius"/>
    </source>
</evidence>
<accession>A0ABR2YII2</accession>
<protein>
    <submittedName>
        <fullName evidence="2">Uncharacterized protein</fullName>
    </submittedName>
</protein>
<gene>
    <name evidence="2" type="ORF">WJX75_009288</name>
</gene>
<keyword evidence="1" id="KW-0472">Membrane</keyword>
<feature type="transmembrane region" description="Helical" evidence="1">
    <location>
        <begin position="12"/>
        <end position="37"/>
    </location>
</feature>
<evidence type="ECO:0000313" key="2">
    <source>
        <dbReference type="EMBL" id="KAK9905945.1"/>
    </source>
</evidence>
<evidence type="ECO:0000313" key="3">
    <source>
        <dbReference type="Proteomes" id="UP001491310"/>
    </source>
</evidence>
<feature type="transmembrane region" description="Helical" evidence="1">
    <location>
        <begin position="74"/>
        <end position="95"/>
    </location>
</feature>